<evidence type="ECO:0000256" key="1">
    <source>
        <dbReference type="ARBA" id="ARBA00000085"/>
    </source>
</evidence>
<keyword evidence="10" id="KW-0902">Two-component regulatory system</keyword>
<evidence type="ECO:0000256" key="2">
    <source>
        <dbReference type="ARBA" id="ARBA00004236"/>
    </source>
</evidence>
<evidence type="ECO:0000313" key="16">
    <source>
        <dbReference type="Proteomes" id="UP000239861"/>
    </source>
</evidence>
<evidence type="ECO:0000256" key="3">
    <source>
        <dbReference type="ARBA" id="ARBA00012438"/>
    </source>
</evidence>
<evidence type="ECO:0000256" key="8">
    <source>
        <dbReference type="ARBA" id="ARBA00022777"/>
    </source>
</evidence>
<evidence type="ECO:0000259" key="13">
    <source>
        <dbReference type="PROSITE" id="PS50109"/>
    </source>
</evidence>
<protein>
    <recommendedName>
        <fullName evidence="3">histidine kinase</fullName>
        <ecNumber evidence="3">2.7.13.3</ecNumber>
    </recommendedName>
</protein>
<comment type="subcellular location">
    <subcellularLocation>
        <location evidence="2">Cell membrane</location>
    </subcellularLocation>
</comment>
<dbReference type="GO" id="GO:0000155">
    <property type="term" value="F:phosphorelay sensor kinase activity"/>
    <property type="evidence" value="ECO:0007669"/>
    <property type="project" value="InterPro"/>
</dbReference>
<dbReference type="PANTHER" id="PTHR43711:SF1">
    <property type="entry name" value="HISTIDINE KINASE 1"/>
    <property type="match status" value="1"/>
</dbReference>
<dbReference type="SUPFAM" id="SSF47384">
    <property type="entry name" value="Homodimeric domain of signal transducing histidine kinase"/>
    <property type="match status" value="1"/>
</dbReference>
<sequence>MYSFSDSLGFLLFKKLFFVYIIVVTAFTSYEIFMQFELAKKNLQKEFELIKKSYGDELGVSIWNYDRKRTNQIAEKITSNTNIEKIKIRQISGEVFLENRYTIDKNSIENQENLKSFDFDVFNNKNKKVATISVYYDKDIIYKTIEKNIILIVVITILKFLFLFVFLIYFIKKLIVKPLHSLIEATKHLDGRNRVFVDEVLHKNNKTELAQLTDSFNYMALRINQSFDEMTKLNVKLKQQKKELIQADKYKNFFLANISHELKTPLNPISLITAVMLKNKDNSLNEDNLNNIKIINKSANELKILINDILDLTKIESKEIKLYLKESNLKEVFNTLVSIYDTSANKKGLTFKSDYKLKESLYVIDEQRFTQVCRNLLSNAVKFTSKGEVRFNLFEDENSIFVEVIDTGIGISKKNQDEIFTSFKQLDGTTTRKYSGVGLGLAISKELVILQGGEIKIESEEEKGSCFLFNIKKSDKTKITKDENKKEKTEDTQILKLEKNKPKEEKDISVFILNDNPLLFFKVGVALNKEESMSLINIKSLKEFFKAHDKRKREFLIIHKVETNEELMKIKKENNLIIISIGKCNNSEVVDLILDEPIDNEYLIKYIKNNI</sequence>
<dbReference type="Pfam" id="PF00512">
    <property type="entry name" value="HisKA"/>
    <property type="match status" value="1"/>
</dbReference>
<reference evidence="15 16" key="1">
    <citation type="submission" date="2018-02" db="EMBL/GenBank/DDBJ databases">
        <title>Subsurface microbial communities from deep shales in Ohio and West Virginia, USA.</title>
        <authorList>
            <person name="Wrighton K."/>
        </authorList>
    </citation>
    <scope>NUCLEOTIDE SEQUENCE [LARGE SCALE GENOMIC DNA]</scope>
    <source>
        <strain evidence="15 16">MARC-MIP3H16</strain>
    </source>
</reference>
<dbReference type="Gene3D" id="6.10.340.10">
    <property type="match status" value="1"/>
</dbReference>
<accession>A0AB36ZWW2</accession>
<evidence type="ECO:0000256" key="11">
    <source>
        <dbReference type="ARBA" id="ARBA00023136"/>
    </source>
</evidence>
<dbReference type="SMART" id="SM00388">
    <property type="entry name" value="HisKA"/>
    <property type="match status" value="1"/>
</dbReference>
<keyword evidence="7" id="KW-0547">Nucleotide-binding</keyword>
<dbReference type="Pfam" id="PF02518">
    <property type="entry name" value="HATPase_c"/>
    <property type="match status" value="1"/>
</dbReference>
<dbReference type="InterPro" id="IPR003594">
    <property type="entry name" value="HATPase_dom"/>
</dbReference>
<gene>
    <name evidence="15" type="ORF">B0F89_10541</name>
</gene>
<dbReference type="FunFam" id="3.30.565.10:FF:000023">
    <property type="entry name" value="PAS domain-containing sensor histidine kinase"/>
    <property type="match status" value="1"/>
</dbReference>
<dbReference type="SMART" id="SM00387">
    <property type="entry name" value="HATPase_c"/>
    <property type="match status" value="1"/>
</dbReference>
<evidence type="ECO:0000256" key="5">
    <source>
        <dbReference type="ARBA" id="ARBA00022553"/>
    </source>
</evidence>
<dbReference type="EMBL" id="PTIW01000005">
    <property type="protein sequence ID" value="PPK62108.1"/>
    <property type="molecule type" value="Genomic_DNA"/>
</dbReference>
<dbReference type="InterPro" id="IPR036097">
    <property type="entry name" value="HisK_dim/P_sf"/>
</dbReference>
<evidence type="ECO:0000256" key="6">
    <source>
        <dbReference type="ARBA" id="ARBA00022679"/>
    </source>
</evidence>
<keyword evidence="6" id="KW-0808">Transferase</keyword>
<evidence type="ECO:0000313" key="15">
    <source>
        <dbReference type="EMBL" id="PPK62108.1"/>
    </source>
</evidence>
<comment type="caution">
    <text evidence="15">The sequence shown here is derived from an EMBL/GenBank/DDBJ whole genome shotgun (WGS) entry which is preliminary data.</text>
</comment>
<dbReference type="CDD" id="cd00082">
    <property type="entry name" value="HisKA"/>
    <property type="match status" value="1"/>
</dbReference>
<evidence type="ECO:0000259" key="14">
    <source>
        <dbReference type="PROSITE" id="PS50885"/>
    </source>
</evidence>
<evidence type="ECO:0000256" key="4">
    <source>
        <dbReference type="ARBA" id="ARBA00022475"/>
    </source>
</evidence>
<dbReference type="AlphaFoldDB" id="A0AB36ZWW2"/>
<dbReference type="InterPro" id="IPR050736">
    <property type="entry name" value="Sensor_HK_Regulatory"/>
</dbReference>
<keyword evidence="12" id="KW-1133">Transmembrane helix</keyword>
<name>A0AB36ZWW2_9BACT</name>
<dbReference type="InterPro" id="IPR036890">
    <property type="entry name" value="HATPase_C_sf"/>
</dbReference>
<dbReference type="CDD" id="cd06225">
    <property type="entry name" value="HAMP"/>
    <property type="match status" value="1"/>
</dbReference>
<dbReference type="InterPro" id="IPR003660">
    <property type="entry name" value="HAMP_dom"/>
</dbReference>
<keyword evidence="5" id="KW-0597">Phosphoprotein</keyword>
<dbReference type="SUPFAM" id="SSF55874">
    <property type="entry name" value="ATPase domain of HSP90 chaperone/DNA topoisomerase II/histidine kinase"/>
    <property type="match status" value="1"/>
</dbReference>
<evidence type="ECO:0000256" key="10">
    <source>
        <dbReference type="ARBA" id="ARBA00023012"/>
    </source>
</evidence>
<dbReference type="PANTHER" id="PTHR43711">
    <property type="entry name" value="TWO-COMPONENT HISTIDINE KINASE"/>
    <property type="match status" value="1"/>
</dbReference>
<dbReference type="Gene3D" id="1.10.287.130">
    <property type="match status" value="1"/>
</dbReference>
<organism evidence="15 16">
    <name type="scientific">Malaciobacter marinus</name>
    <dbReference type="NCBI Taxonomy" id="505249"/>
    <lineage>
        <taxon>Bacteria</taxon>
        <taxon>Pseudomonadati</taxon>
        <taxon>Campylobacterota</taxon>
        <taxon>Epsilonproteobacteria</taxon>
        <taxon>Campylobacterales</taxon>
        <taxon>Arcobacteraceae</taxon>
        <taxon>Malaciobacter</taxon>
    </lineage>
</organism>
<dbReference type="PROSITE" id="PS50109">
    <property type="entry name" value="HIS_KIN"/>
    <property type="match status" value="1"/>
</dbReference>
<evidence type="ECO:0000256" key="7">
    <source>
        <dbReference type="ARBA" id="ARBA00022741"/>
    </source>
</evidence>
<dbReference type="InterPro" id="IPR003661">
    <property type="entry name" value="HisK_dim/P_dom"/>
</dbReference>
<dbReference type="InterPro" id="IPR005467">
    <property type="entry name" value="His_kinase_dom"/>
</dbReference>
<evidence type="ECO:0000256" key="9">
    <source>
        <dbReference type="ARBA" id="ARBA00022840"/>
    </source>
</evidence>
<comment type="catalytic activity">
    <reaction evidence="1">
        <text>ATP + protein L-histidine = ADP + protein N-phospho-L-histidine.</text>
        <dbReference type="EC" id="2.7.13.3"/>
    </reaction>
</comment>
<keyword evidence="12" id="KW-0812">Transmembrane</keyword>
<feature type="transmembrane region" description="Helical" evidence="12">
    <location>
        <begin position="12"/>
        <end position="33"/>
    </location>
</feature>
<dbReference type="GO" id="GO:0005886">
    <property type="term" value="C:plasma membrane"/>
    <property type="evidence" value="ECO:0007669"/>
    <property type="project" value="UniProtKB-SubCell"/>
</dbReference>
<keyword evidence="11 12" id="KW-0472">Membrane</keyword>
<dbReference type="SMART" id="SM00304">
    <property type="entry name" value="HAMP"/>
    <property type="match status" value="1"/>
</dbReference>
<keyword evidence="4" id="KW-1003">Cell membrane</keyword>
<dbReference type="EC" id="2.7.13.3" evidence="3"/>
<feature type="transmembrane region" description="Helical" evidence="12">
    <location>
        <begin position="149"/>
        <end position="171"/>
    </location>
</feature>
<dbReference type="Gene3D" id="3.30.565.10">
    <property type="entry name" value="Histidine kinase-like ATPase, C-terminal domain"/>
    <property type="match status" value="1"/>
</dbReference>
<keyword evidence="9" id="KW-0067">ATP-binding</keyword>
<proteinExistence type="predicted"/>
<dbReference type="InterPro" id="IPR004358">
    <property type="entry name" value="Sig_transdc_His_kin-like_C"/>
</dbReference>
<dbReference type="Proteomes" id="UP000239861">
    <property type="component" value="Unassembled WGS sequence"/>
</dbReference>
<feature type="domain" description="HAMP" evidence="14">
    <location>
        <begin position="173"/>
        <end position="228"/>
    </location>
</feature>
<keyword evidence="8 15" id="KW-0418">Kinase</keyword>
<dbReference type="GO" id="GO:0005524">
    <property type="term" value="F:ATP binding"/>
    <property type="evidence" value="ECO:0007669"/>
    <property type="project" value="UniProtKB-KW"/>
</dbReference>
<dbReference type="RefSeq" id="WP_104411882.1">
    <property type="nucleotide sequence ID" value="NZ_PTIW01000005.1"/>
</dbReference>
<evidence type="ECO:0000256" key="12">
    <source>
        <dbReference type="SAM" id="Phobius"/>
    </source>
</evidence>
<dbReference type="PROSITE" id="PS50885">
    <property type="entry name" value="HAMP"/>
    <property type="match status" value="1"/>
</dbReference>
<feature type="domain" description="Histidine kinase" evidence="13">
    <location>
        <begin position="257"/>
        <end position="475"/>
    </location>
</feature>
<dbReference type="PRINTS" id="PR00344">
    <property type="entry name" value="BCTRLSENSOR"/>
</dbReference>